<feature type="transmembrane region" description="Helical" evidence="12">
    <location>
        <begin position="197"/>
        <end position="221"/>
    </location>
</feature>
<dbReference type="GO" id="GO:0005743">
    <property type="term" value="C:mitochondrial inner membrane"/>
    <property type="evidence" value="ECO:0007669"/>
    <property type="project" value="UniProtKB-SubCell"/>
</dbReference>
<feature type="transmembrane region" description="Helical" evidence="12">
    <location>
        <begin position="128"/>
        <end position="147"/>
    </location>
</feature>
<evidence type="ECO:0000256" key="7">
    <source>
        <dbReference type="ARBA" id="ARBA00022989"/>
    </source>
</evidence>
<dbReference type="PRINTS" id="PR00123">
    <property type="entry name" value="ATPASEA"/>
</dbReference>
<evidence type="ECO:0000256" key="5">
    <source>
        <dbReference type="ARBA" id="ARBA00022692"/>
    </source>
</evidence>
<dbReference type="GO" id="GO:0045259">
    <property type="term" value="C:proton-transporting ATP synthase complex"/>
    <property type="evidence" value="ECO:0007669"/>
    <property type="project" value="UniProtKB-KW"/>
</dbReference>
<evidence type="ECO:0000256" key="3">
    <source>
        <dbReference type="ARBA" id="ARBA00022448"/>
    </source>
</evidence>
<geneLocation type="mitochondrion" evidence="13"/>
<dbReference type="Pfam" id="PF00119">
    <property type="entry name" value="ATP-synt_A"/>
    <property type="match status" value="1"/>
</dbReference>
<keyword evidence="4" id="KW-0138">CF(0)</keyword>
<dbReference type="InterPro" id="IPR000568">
    <property type="entry name" value="ATP_synth_F0_asu"/>
</dbReference>
<dbReference type="PROSITE" id="PS00449">
    <property type="entry name" value="ATPASE_A"/>
    <property type="match status" value="1"/>
</dbReference>
<evidence type="ECO:0000256" key="4">
    <source>
        <dbReference type="ARBA" id="ARBA00022547"/>
    </source>
</evidence>
<keyword evidence="8" id="KW-0406">Ion transport</keyword>
<dbReference type="PANTHER" id="PTHR11410">
    <property type="entry name" value="ATP SYNTHASE SUBUNIT A"/>
    <property type="match status" value="1"/>
</dbReference>
<evidence type="ECO:0000256" key="1">
    <source>
        <dbReference type="ARBA" id="ARBA00004141"/>
    </source>
</evidence>
<keyword evidence="7 12" id="KW-1133">Transmembrane helix</keyword>
<dbReference type="NCBIfam" id="TIGR01131">
    <property type="entry name" value="ATP_synt_6_or_A"/>
    <property type="match status" value="1"/>
</dbReference>
<dbReference type="InterPro" id="IPR035908">
    <property type="entry name" value="F0_ATP_A_sf"/>
</dbReference>
<name>A0A8K1ZFE7_9NEOP</name>
<reference evidence="13" key="1">
    <citation type="submission" date="2021-05" db="EMBL/GenBank/DDBJ databases">
        <title>Mitochondrial genomes within bark lice (Insecta: Psocodea: Psocomorpha) reveal novel gene rearrangements containing phylogenetic signal.</title>
        <authorList>
            <person name="Saenz Manchola O.F."/>
            <person name="Virrueta Herrera S."/>
            <person name="D'alessio L.M."/>
            <person name="Yoshizawa K."/>
            <person name="Garcia Aldrete A.N."/>
            <person name="Johnson K.P."/>
        </authorList>
    </citation>
    <scope>NUCLEOTIDE SEQUENCE</scope>
</reference>
<dbReference type="InterPro" id="IPR045083">
    <property type="entry name" value="ATP_synth_F0_asu_bact/mt"/>
</dbReference>
<evidence type="ECO:0000256" key="6">
    <source>
        <dbReference type="ARBA" id="ARBA00022781"/>
    </source>
</evidence>
<keyword evidence="5 12" id="KW-0812">Transmembrane</keyword>
<dbReference type="AlphaFoldDB" id="A0A8K1ZFE7"/>
<dbReference type="PANTHER" id="PTHR11410:SF0">
    <property type="entry name" value="ATP SYNTHASE SUBUNIT A"/>
    <property type="match status" value="1"/>
</dbReference>
<dbReference type="GO" id="GO:0046933">
    <property type="term" value="F:proton-transporting ATP synthase activity, rotational mechanism"/>
    <property type="evidence" value="ECO:0007669"/>
    <property type="project" value="TreeGrafter"/>
</dbReference>
<keyword evidence="10" id="KW-0066">ATP synthesis</keyword>
<evidence type="ECO:0000256" key="2">
    <source>
        <dbReference type="ARBA" id="ARBA00006810"/>
    </source>
</evidence>
<evidence type="ECO:0000313" key="13">
    <source>
        <dbReference type="EMBL" id="UGS80247.1"/>
    </source>
</evidence>
<evidence type="ECO:0000256" key="9">
    <source>
        <dbReference type="ARBA" id="ARBA00023136"/>
    </source>
</evidence>
<dbReference type="InterPro" id="IPR023011">
    <property type="entry name" value="ATP_synth_F0_asu_AS"/>
</dbReference>
<keyword evidence="3" id="KW-0813">Transport</keyword>
<evidence type="ECO:0000256" key="10">
    <source>
        <dbReference type="ARBA" id="ARBA00023310"/>
    </source>
</evidence>
<feature type="transmembrane region" description="Helical" evidence="12">
    <location>
        <begin position="74"/>
        <end position="95"/>
    </location>
</feature>
<dbReference type="SUPFAM" id="SSF81336">
    <property type="entry name" value="F1F0 ATP synthase subunit A"/>
    <property type="match status" value="1"/>
</dbReference>
<dbReference type="CDD" id="cd00310">
    <property type="entry name" value="ATP-synt_Fo_a_6"/>
    <property type="match status" value="1"/>
</dbReference>
<evidence type="ECO:0000256" key="12">
    <source>
        <dbReference type="SAM" id="Phobius"/>
    </source>
</evidence>
<keyword evidence="9 12" id="KW-0472">Membrane</keyword>
<evidence type="ECO:0000256" key="8">
    <source>
        <dbReference type="ARBA" id="ARBA00023065"/>
    </source>
</evidence>
<feature type="transmembrane region" description="Helical" evidence="12">
    <location>
        <begin position="101"/>
        <end position="121"/>
    </location>
</feature>
<keyword evidence="13" id="KW-0496">Mitochondrion</keyword>
<evidence type="ECO:0000256" key="11">
    <source>
        <dbReference type="RuleBase" id="RU004450"/>
    </source>
</evidence>
<comment type="similarity">
    <text evidence="2">Belongs to the ATPase A chain family.</text>
</comment>
<comment type="subcellular location">
    <subcellularLocation>
        <location evidence="1">Membrane</location>
        <topology evidence="1">Multi-pass membrane protein</topology>
    </subcellularLocation>
    <subcellularLocation>
        <location evidence="11">Mitochondrion inner membrane</location>
        <topology evidence="11">Multi-pass membrane protein</topology>
    </subcellularLocation>
</comment>
<organism evidence="13">
    <name type="scientific">Eolachesilla chilensis</name>
    <dbReference type="NCBI Taxonomy" id="297977"/>
    <lineage>
        <taxon>Eukaryota</taxon>
        <taxon>Metazoa</taxon>
        <taxon>Ecdysozoa</taxon>
        <taxon>Arthropoda</taxon>
        <taxon>Hexapoda</taxon>
        <taxon>Insecta</taxon>
        <taxon>Pterygota</taxon>
        <taxon>Neoptera</taxon>
        <taxon>Paraneoptera</taxon>
        <taxon>Psocodea</taxon>
        <taxon>Psocomorpha</taxon>
        <taxon>Homilopsocidea</taxon>
        <taxon>Lachesilloidea</taxon>
        <taxon>Lachesillidae</taxon>
        <taxon>Eolachesilla</taxon>
    </lineage>
</organism>
<dbReference type="Gene3D" id="1.20.120.220">
    <property type="entry name" value="ATP synthase, F0 complex, subunit A"/>
    <property type="match status" value="1"/>
</dbReference>
<feature type="transmembrane region" description="Helical" evidence="12">
    <location>
        <begin position="20"/>
        <end position="39"/>
    </location>
</feature>
<accession>A0A8K1ZFE7</accession>
<protein>
    <recommendedName>
        <fullName evidence="11">ATP synthase subunit a</fullName>
    </recommendedName>
</protein>
<sequence length="226" mass="25624">MMTNLFSVFDPSTTIFSLSLNWISTFLLFLFIPSFFWVIPTRLASLHTKIIFILHNEFKTLIGSNPINYGNSMIFISLFSLIMFNNVLGLFPYIFTSTSHMVMTLALSLPLWISFMIYGWFNHVKHMFSHLIPQGTPAILMPFMVYIELISNVIRPGTLAIRLSANMIAGHLLLTLLGNTGPHMSIIMINMLLITQILLLTLETAVAFIQSYVFAILATLYSTETN</sequence>
<dbReference type="EMBL" id="MZ274188">
    <property type="protein sequence ID" value="UGS80247.1"/>
    <property type="molecule type" value="Genomic_DNA"/>
</dbReference>
<gene>
    <name evidence="13" type="primary">ATP6</name>
</gene>
<keyword evidence="6" id="KW-0375">Hydrogen ion transport</keyword>
<proteinExistence type="inferred from homology"/>